<dbReference type="InterPro" id="IPR050078">
    <property type="entry name" value="Ribosomal_L11_MeTrfase_PrmA"/>
</dbReference>
<dbReference type="Pfam" id="PF06325">
    <property type="entry name" value="PrmA"/>
    <property type="match status" value="1"/>
</dbReference>
<dbReference type="Proteomes" id="UP000265801">
    <property type="component" value="Unassembled WGS sequence"/>
</dbReference>
<dbReference type="CDD" id="cd02440">
    <property type="entry name" value="AdoMet_MTases"/>
    <property type="match status" value="1"/>
</dbReference>
<dbReference type="PANTHER" id="PTHR43648">
    <property type="entry name" value="ELECTRON TRANSFER FLAVOPROTEIN BETA SUBUNIT LYSINE METHYLTRANSFERASE"/>
    <property type="match status" value="1"/>
</dbReference>
<dbReference type="AlphaFoldDB" id="A0A3A1QQ66"/>
<keyword evidence="2" id="KW-0808">Transferase</keyword>
<dbReference type="EMBL" id="QXIR01000035">
    <property type="protein sequence ID" value="RIW29211.1"/>
    <property type="molecule type" value="Genomic_DNA"/>
</dbReference>
<gene>
    <name evidence="3" type="ORF">D3H55_19655</name>
</gene>
<dbReference type="InterPro" id="IPR029063">
    <property type="entry name" value="SAM-dependent_MTases_sf"/>
</dbReference>
<dbReference type="SUPFAM" id="SSF53335">
    <property type="entry name" value="S-adenosyl-L-methionine-dependent methyltransferases"/>
    <property type="match status" value="1"/>
</dbReference>
<comment type="caution">
    <text evidence="3">The sequence shown here is derived from an EMBL/GenBank/DDBJ whole genome shotgun (WGS) entry which is preliminary data.</text>
</comment>
<dbReference type="Gene3D" id="3.40.50.150">
    <property type="entry name" value="Vaccinia Virus protein VP39"/>
    <property type="match status" value="1"/>
</dbReference>
<protein>
    <recommendedName>
        <fullName evidence="5">50S ribosomal protein L11 methyltransferase</fullName>
    </recommendedName>
</protein>
<keyword evidence="4" id="KW-1185">Reference proteome</keyword>
<accession>A0A3A1QQ66</accession>
<dbReference type="GO" id="GO:0032259">
    <property type="term" value="P:methylation"/>
    <property type="evidence" value="ECO:0007669"/>
    <property type="project" value="UniProtKB-KW"/>
</dbReference>
<evidence type="ECO:0000256" key="1">
    <source>
        <dbReference type="ARBA" id="ARBA00022603"/>
    </source>
</evidence>
<name>A0A3A1QQ66_9BACI</name>
<evidence type="ECO:0000256" key="2">
    <source>
        <dbReference type="ARBA" id="ARBA00022679"/>
    </source>
</evidence>
<dbReference type="GO" id="GO:0008276">
    <property type="term" value="F:protein methyltransferase activity"/>
    <property type="evidence" value="ECO:0007669"/>
    <property type="project" value="TreeGrafter"/>
</dbReference>
<organism evidence="3 4">
    <name type="scientific">Bacillus salacetis</name>
    <dbReference type="NCBI Taxonomy" id="2315464"/>
    <lineage>
        <taxon>Bacteria</taxon>
        <taxon>Bacillati</taxon>
        <taxon>Bacillota</taxon>
        <taxon>Bacilli</taxon>
        <taxon>Bacillales</taxon>
        <taxon>Bacillaceae</taxon>
        <taxon>Bacillus</taxon>
    </lineage>
</organism>
<dbReference type="OrthoDB" id="1888493at2"/>
<keyword evidence="1" id="KW-0489">Methyltransferase</keyword>
<reference evidence="3 4" key="1">
    <citation type="submission" date="2018-09" db="EMBL/GenBank/DDBJ databases">
        <title>Bacillus saliacetes sp. nov., isolated from Thai shrimp paste (Ka-pi).</title>
        <authorList>
            <person name="Daroonpunt R."/>
            <person name="Tanasupawat S."/>
            <person name="Yiamsombut S."/>
        </authorList>
    </citation>
    <scope>NUCLEOTIDE SEQUENCE [LARGE SCALE GENOMIC DNA]</scope>
    <source>
        <strain evidence="3 4">SKP7-4</strain>
    </source>
</reference>
<dbReference type="PANTHER" id="PTHR43648:SF1">
    <property type="entry name" value="ELECTRON TRANSFER FLAVOPROTEIN BETA SUBUNIT LYSINE METHYLTRANSFERASE"/>
    <property type="match status" value="1"/>
</dbReference>
<evidence type="ECO:0008006" key="5">
    <source>
        <dbReference type="Google" id="ProtNLM"/>
    </source>
</evidence>
<evidence type="ECO:0000313" key="3">
    <source>
        <dbReference type="EMBL" id="RIW29211.1"/>
    </source>
</evidence>
<sequence>MLYEFMIKIDQNRVSELVEKLSAKGLYNFYYEQPIDVITFSNGYEYKEAKEELIEFKIYFEDGEMASFPEDGLAAIHEAAGIPMEMITYSPVKENLPEAVFTDIALNDEWVIGYSGNMEAHDGKKVLRFEPQAAFGTGLHETTQDCLRIILKQDFTGERVLDLGTGSGILAIGTLLKGASRVTAVDFEPVAREVLYNAGLNGVEEKVEVLQQDLIDGDARIQGEYDWIFINIGGDEARQILERHELLNKSSRFLVSGLVEWHTAGVEKAFEQAGFEKVNTLQSNEWVTMAYRKK</sequence>
<evidence type="ECO:0000313" key="4">
    <source>
        <dbReference type="Proteomes" id="UP000265801"/>
    </source>
</evidence>
<proteinExistence type="predicted"/>
<dbReference type="RefSeq" id="WP_119549006.1">
    <property type="nucleotide sequence ID" value="NZ_QXIR01000035.1"/>
</dbReference>